<gene>
    <name evidence="1" type="ORF">ASPCADRAFT_205319</name>
</gene>
<proteinExistence type="predicted"/>
<organism evidence="1 2">
    <name type="scientific">Aspergillus carbonarius (strain ITEM 5010)</name>
    <dbReference type="NCBI Taxonomy" id="602072"/>
    <lineage>
        <taxon>Eukaryota</taxon>
        <taxon>Fungi</taxon>
        <taxon>Dikarya</taxon>
        <taxon>Ascomycota</taxon>
        <taxon>Pezizomycotina</taxon>
        <taxon>Eurotiomycetes</taxon>
        <taxon>Eurotiomycetidae</taxon>
        <taxon>Eurotiales</taxon>
        <taxon>Aspergillaceae</taxon>
        <taxon>Aspergillus</taxon>
        <taxon>Aspergillus subgen. Circumdati</taxon>
    </lineage>
</organism>
<dbReference type="InterPro" id="IPR016024">
    <property type="entry name" value="ARM-type_fold"/>
</dbReference>
<dbReference type="VEuPathDB" id="FungiDB:ASPCADRAFT_205319"/>
<dbReference type="EMBL" id="KV907496">
    <property type="protein sequence ID" value="OOF98045.1"/>
    <property type="molecule type" value="Genomic_DNA"/>
</dbReference>
<dbReference type="OMA" id="EHAAIND"/>
<name>A0A1R3RU71_ASPC5</name>
<dbReference type="SUPFAM" id="SSF48371">
    <property type="entry name" value="ARM repeat"/>
    <property type="match status" value="1"/>
</dbReference>
<evidence type="ECO:0000313" key="1">
    <source>
        <dbReference type="EMBL" id="OOF98045.1"/>
    </source>
</evidence>
<dbReference type="OrthoDB" id="2549237at2759"/>
<evidence type="ECO:0000313" key="2">
    <source>
        <dbReference type="Proteomes" id="UP000188318"/>
    </source>
</evidence>
<reference evidence="2" key="1">
    <citation type="journal article" date="2017" name="Genome Biol.">
        <title>Comparative genomics reveals high biological diversity and specific adaptations in the industrially and medically important fungal genus Aspergillus.</title>
        <authorList>
            <person name="de Vries R.P."/>
            <person name="Riley R."/>
            <person name="Wiebenga A."/>
            <person name="Aguilar-Osorio G."/>
            <person name="Amillis S."/>
            <person name="Uchima C.A."/>
            <person name="Anderluh G."/>
            <person name="Asadollahi M."/>
            <person name="Askin M."/>
            <person name="Barry K."/>
            <person name="Battaglia E."/>
            <person name="Bayram O."/>
            <person name="Benocci T."/>
            <person name="Braus-Stromeyer S.A."/>
            <person name="Caldana C."/>
            <person name="Canovas D."/>
            <person name="Cerqueira G.C."/>
            <person name="Chen F."/>
            <person name="Chen W."/>
            <person name="Choi C."/>
            <person name="Clum A."/>
            <person name="Dos Santos R.A."/>
            <person name="Damasio A.R."/>
            <person name="Diallinas G."/>
            <person name="Emri T."/>
            <person name="Fekete E."/>
            <person name="Flipphi M."/>
            <person name="Freyberg S."/>
            <person name="Gallo A."/>
            <person name="Gournas C."/>
            <person name="Habgood R."/>
            <person name="Hainaut M."/>
            <person name="Harispe M.L."/>
            <person name="Henrissat B."/>
            <person name="Hilden K.S."/>
            <person name="Hope R."/>
            <person name="Hossain A."/>
            <person name="Karabika E."/>
            <person name="Karaffa L."/>
            <person name="Karanyi Z."/>
            <person name="Krasevec N."/>
            <person name="Kuo A."/>
            <person name="Kusch H."/>
            <person name="LaButti K."/>
            <person name="Lagendijk E.L."/>
            <person name="Lapidus A."/>
            <person name="Levasseur A."/>
            <person name="Lindquist E."/>
            <person name="Lipzen A."/>
            <person name="Logrieco A.F."/>
            <person name="MacCabe A."/>
            <person name="Maekelae M.R."/>
            <person name="Malavazi I."/>
            <person name="Melin P."/>
            <person name="Meyer V."/>
            <person name="Mielnichuk N."/>
            <person name="Miskei M."/>
            <person name="Molnar A.P."/>
            <person name="Mule G."/>
            <person name="Ngan C.Y."/>
            <person name="Orejas M."/>
            <person name="Orosz E."/>
            <person name="Ouedraogo J.P."/>
            <person name="Overkamp K.M."/>
            <person name="Park H.-S."/>
            <person name="Perrone G."/>
            <person name="Piumi F."/>
            <person name="Punt P.J."/>
            <person name="Ram A.F."/>
            <person name="Ramon A."/>
            <person name="Rauscher S."/>
            <person name="Record E."/>
            <person name="Riano-Pachon D.M."/>
            <person name="Robert V."/>
            <person name="Roehrig J."/>
            <person name="Ruller R."/>
            <person name="Salamov A."/>
            <person name="Salih N.S."/>
            <person name="Samson R.A."/>
            <person name="Sandor E."/>
            <person name="Sanguinetti M."/>
            <person name="Schuetze T."/>
            <person name="Sepcic K."/>
            <person name="Shelest E."/>
            <person name="Sherlock G."/>
            <person name="Sophianopoulou V."/>
            <person name="Squina F.M."/>
            <person name="Sun H."/>
            <person name="Susca A."/>
            <person name="Todd R.B."/>
            <person name="Tsang A."/>
            <person name="Unkles S.E."/>
            <person name="van de Wiele N."/>
            <person name="van Rossen-Uffink D."/>
            <person name="Oliveira J.V."/>
            <person name="Vesth T.C."/>
            <person name="Visser J."/>
            <person name="Yu J.-H."/>
            <person name="Zhou M."/>
            <person name="Andersen M.R."/>
            <person name="Archer D.B."/>
            <person name="Baker S.E."/>
            <person name="Benoit I."/>
            <person name="Brakhage A.A."/>
            <person name="Braus G.H."/>
            <person name="Fischer R."/>
            <person name="Frisvad J.C."/>
            <person name="Goldman G.H."/>
            <person name="Houbraken J."/>
            <person name="Oakley B."/>
            <person name="Pocsi I."/>
            <person name="Scazzocchio C."/>
            <person name="Seiboth B."/>
            <person name="vanKuyk P.A."/>
            <person name="Wortman J."/>
            <person name="Dyer P.S."/>
            <person name="Grigoriev I.V."/>
        </authorList>
    </citation>
    <scope>NUCLEOTIDE SEQUENCE [LARGE SCALE GENOMIC DNA]</scope>
    <source>
        <strain evidence="2">ITEM 5010</strain>
    </source>
</reference>
<protein>
    <submittedName>
        <fullName evidence="1">Uncharacterized protein</fullName>
    </submittedName>
</protein>
<dbReference type="STRING" id="602072.A0A1R3RU71"/>
<sequence length="1043" mass="117965">MYSEDAALVLSVVELPYHMYPSLETLKQMIGEANSVLAYHVEAALQMLRQPSYKNGQDLGLRQLICSVAGRRISKLKRLYYLGLGDEVQLVEALLESLVPVILHFEKTGLCKGRERLGWSGLGGVLDNMACPPRPWNGILAFLDRLAGQRDSLWTRERSQRGPKMATPEDGWPNGLPIQYLFPSEEWTCAALANESAAPFVSARVRDVIFSDPNTCAHQIGNETQSLGLFADSLPFAIQSYVGTGSHRATRADHVWKYYSDLTPSSIGHLETLRAWFVDFARSRGLSKLCTELRPAPAISLILFEDSTCDHVMEWDPRSTEAHEAQPPPVTTLQYRFSASKEDVTLETWADHDFDPEPWQTTDTDLIELWSSGDNFAKYPLPVQEALVASALLFVEQQVEDQQSILFQGFPQMAPYLRFPAVQFSSSFLSTIDDSDMAVDAAFTVLDRLLAIAPSPILYALGTSFQFSLLRLPNSSSKYLLVERCAYRVMQLLQKSDQPMLAVGLGLNIIQRLPDASSRHRSALTLPLGRALDHDSAELMLQNFSDFILGSLEKQKTADKHLLKITTIKMLAQLVALSDFISTASQINILRSLFEASEHIDVRVAICKALLRVTLINSGNRAPYELFKTWTCTAARPNERINTSEEDWLKAEQGGDLPEVNEDRPLLGVLTEMAPENLPSSYLEDYFQTALIPLVQELGRQHSRWMRAFIRQVGSVPEGPSVNNIGPFDYELTNKLGKRWLTYLPKTYLLEDRISASAYLFFVEHAAINDKLNSPGSPWHGTNAAAHWSKFFSGNQTLQQYPRLRRFLKGDLKSKISNGINKEDVTNECFERAAIAIRNPYHFDKDFYLRVSSQTAVREIDCLDLPNESSLHPLGRRIVEYAESLRTEEWVQDPARSPPILPTPFQMQLYLIPYPQLHPLTEDRYKKFAADVIRLIDEHIQGPSYLAYGRELRDAIEEEVKKEDVCPCMLAIGQNLHTTPNPCTQFVRADIVETLLNGMERYEWDRNPEVLDMIGEWRASPVEWVREIGWRNGGPLPRNLVLR</sequence>
<accession>A0A1R3RU71</accession>
<dbReference type="AlphaFoldDB" id="A0A1R3RU71"/>
<keyword evidence="2" id="KW-1185">Reference proteome</keyword>
<dbReference type="Proteomes" id="UP000188318">
    <property type="component" value="Unassembled WGS sequence"/>
</dbReference>